<keyword evidence="5 7" id="KW-0378">Hydrolase</keyword>
<evidence type="ECO:0000313" key="10">
    <source>
        <dbReference type="EMBL" id="KAF5929528.1"/>
    </source>
</evidence>
<name>A0A7J7FNR7_DICBM</name>
<dbReference type="GO" id="GO:0005634">
    <property type="term" value="C:nucleus"/>
    <property type="evidence" value="ECO:0007669"/>
    <property type="project" value="TreeGrafter"/>
</dbReference>
<dbReference type="InterPro" id="IPR018200">
    <property type="entry name" value="USP_CS"/>
</dbReference>
<evidence type="ECO:0000256" key="1">
    <source>
        <dbReference type="ARBA" id="ARBA00000707"/>
    </source>
</evidence>
<dbReference type="Gene3D" id="3.90.70.10">
    <property type="entry name" value="Cysteine proteinases"/>
    <property type="match status" value="2"/>
</dbReference>
<dbReference type="GO" id="GO:0000082">
    <property type="term" value="P:G1/S transition of mitotic cell cycle"/>
    <property type="evidence" value="ECO:0007669"/>
    <property type="project" value="TreeGrafter"/>
</dbReference>
<dbReference type="GO" id="GO:0004843">
    <property type="term" value="F:cysteine-type deubiquitinase activity"/>
    <property type="evidence" value="ECO:0007669"/>
    <property type="project" value="UniProtKB-UniRule"/>
</dbReference>
<dbReference type="InterPro" id="IPR050164">
    <property type="entry name" value="Peptidase_C19"/>
</dbReference>
<evidence type="ECO:0000256" key="7">
    <source>
        <dbReference type="RuleBase" id="RU366025"/>
    </source>
</evidence>
<dbReference type="EC" id="3.4.19.12" evidence="7"/>
<dbReference type="Proteomes" id="UP000551758">
    <property type="component" value="Unassembled WGS sequence"/>
</dbReference>
<dbReference type="InterPro" id="IPR038765">
    <property type="entry name" value="Papain-like_cys_pep_sf"/>
</dbReference>
<keyword evidence="11" id="KW-1185">Reference proteome</keyword>
<dbReference type="AlphaFoldDB" id="A0A7J7FNR7"/>
<dbReference type="OrthoDB" id="289038at2759"/>
<evidence type="ECO:0000313" key="11">
    <source>
        <dbReference type="Proteomes" id="UP000551758"/>
    </source>
</evidence>
<dbReference type="PROSITE" id="PS00973">
    <property type="entry name" value="USP_2"/>
    <property type="match status" value="1"/>
</dbReference>
<evidence type="ECO:0000256" key="6">
    <source>
        <dbReference type="ARBA" id="ARBA00022807"/>
    </source>
</evidence>
<evidence type="ECO:0000256" key="3">
    <source>
        <dbReference type="ARBA" id="ARBA00022670"/>
    </source>
</evidence>
<dbReference type="SUPFAM" id="SSF54001">
    <property type="entry name" value="Cysteine proteinases"/>
    <property type="match status" value="1"/>
</dbReference>
<dbReference type="PANTHER" id="PTHR24006:SF711">
    <property type="entry name" value="UBIQUITIN CARBOXYL-TERMINAL HYDROLASE 29"/>
    <property type="match status" value="1"/>
</dbReference>
<accession>A0A7J7FNR7</accession>
<feature type="compositionally biased region" description="Polar residues" evidence="8">
    <location>
        <begin position="629"/>
        <end position="641"/>
    </location>
</feature>
<dbReference type="GO" id="GO:0006508">
    <property type="term" value="P:proteolysis"/>
    <property type="evidence" value="ECO:0007669"/>
    <property type="project" value="UniProtKB-KW"/>
</dbReference>
<comment type="catalytic activity">
    <reaction evidence="1 7">
        <text>Thiol-dependent hydrolysis of ester, thioester, amide, peptide and isopeptide bonds formed by the C-terminal Gly of ubiquitin (a 76-residue protein attached to proteins as an intracellular targeting signal).</text>
        <dbReference type="EC" id="3.4.19.12"/>
    </reaction>
</comment>
<keyword evidence="6 7" id="KW-0788">Thiol protease</keyword>
<dbReference type="InterPro" id="IPR032069">
    <property type="entry name" value="USP37-like_PH"/>
</dbReference>
<sequence length="929" mass="104974">MAPLKIHGFIQIWSKKTGVTKSREVSIKTVEGKKETSLVVIFNSGEFIRVFQLSNNITSVVLRHDGERQSCLNLTLKNNSSLFIDKLSYRDAEQLKMFLDKVHQNKFQSPMKSDNDWGVFDSRNTQKEIDKTPFHKVCDKPNYGSFNIEKGSETPFPQKVPSLMLKSPMLVTTGLSGNQGGKWKRTLSYGLEMNEGLQEENNPILNKKLKADSFKYVSSNEKKPLHLKDLRRNRNSKYEPPCWTISPENPSLDKPVLSVQPLSSKRSLEFPSEQIYSQNDPGWNEPQVSLGSHPEQLWQGFPNLGNTCYMNAILQSLFAIPSFADDLLMQGVPWKKIPFRALVMHFSQLLVLKDVCNIRTKKELLVNIKSAISVVSETFSGNMQNDAHEFLGHCLDRLKEDMEKLNSTLRTERELGDENSSPHMYAGNAAAKVFVCPVVANFEFELQCSIICKSCGWVVLKAEPSNYLSINLPQETKPLPFSIQNSFDLFFRAEELEYNCKRCRHTSSVAMHKFSRLPRVLIVHLKRYSFNGVWLLVKDNHRVHIPKYLSLSSHCNDSTKPPLLLGRNAPTGDSKVLKISQEMTSEVISPSTPSVKLIPESSDSLALQIGSDKDAEPQNDQKICEESSQEQQQTDLENGSKLNVIESELVNSGDRTVSEKKLPAADSMDQEDSSLPMICEGGGKPTSSPHTGLVESHLQEVPDNPELKKYEKTKAFIELGFDSVTETTEDFYEDKENRIPERPQGMAEQLQQHDGKRIYEEFLQQEPTPSIGKPNAQEHTEKDLNIHQKANLNSLGALGSDKNPGSKEILDTENTEAEARELKRNAKMGDPLHAYRLISVVSHLGHSPNSGHYISDVYDFQRQAWFTYSDLQVSQIKESVMQKARLCTGYIFFYMHNEIFEALLGKAKNSQVLRTEVGMLPYSGGTRGR</sequence>
<evidence type="ECO:0000256" key="2">
    <source>
        <dbReference type="ARBA" id="ARBA00009085"/>
    </source>
</evidence>
<protein>
    <recommendedName>
        <fullName evidence="7">Ubiquitin carboxyl-terminal hydrolase</fullName>
        <ecNumber evidence="7">3.4.19.12</ecNumber>
    </recommendedName>
</protein>
<feature type="region of interest" description="Disordered" evidence="8">
    <location>
        <begin position="794"/>
        <end position="815"/>
    </location>
</feature>
<evidence type="ECO:0000259" key="9">
    <source>
        <dbReference type="PROSITE" id="PS50235"/>
    </source>
</evidence>
<dbReference type="PROSITE" id="PS00972">
    <property type="entry name" value="USP_1"/>
    <property type="match status" value="1"/>
</dbReference>
<dbReference type="FunFam" id="2.30.29.180:FF:000001">
    <property type="entry name" value="Ubiquitin carboxyl-terminal hydrolase 37"/>
    <property type="match status" value="1"/>
</dbReference>
<proteinExistence type="inferred from homology"/>
<dbReference type="InterPro" id="IPR028889">
    <property type="entry name" value="USP"/>
</dbReference>
<organism evidence="10 11">
    <name type="scientific">Diceros bicornis minor</name>
    <name type="common">South-central black rhinoceros</name>
    <dbReference type="NCBI Taxonomy" id="77932"/>
    <lineage>
        <taxon>Eukaryota</taxon>
        <taxon>Metazoa</taxon>
        <taxon>Chordata</taxon>
        <taxon>Craniata</taxon>
        <taxon>Vertebrata</taxon>
        <taxon>Euteleostomi</taxon>
        <taxon>Mammalia</taxon>
        <taxon>Eutheria</taxon>
        <taxon>Laurasiatheria</taxon>
        <taxon>Perissodactyla</taxon>
        <taxon>Rhinocerotidae</taxon>
        <taxon>Diceros</taxon>
    </lineage>
</organism>
<dbReference type="CDD" id="cd02257">
    <property type="entry name" value="Peptidase_C19"/>
    <property type="match status" value="2"/>
</dbReference>
<dbReference type="Gene3D" id="2.30.29.180">
    <property type="entry name" value="Ubiquitin carboxyl-terminal hydrolase 26/29/37, pleckstrin homology-like domain"/>
    <property type="match status" value="1"/>
</dbReference>
<keyword evidence="4 7" id="KW-0833">Ubl conjugation pathway</keyword>
<dbReference type="PANTHER" id="PTHR24006">
    <property type="entry name" value="UBIQUITIN CARBOXYL-TERMINAL HYDROLASE"/>
    <property type="match status" value="1"/>
</dbReference>
<dbReference type="EMBL" id="JACDTQ010000092">
    <property type="protein sequence ID" value="KAF5929528.1"/>
    <property type="molecule type" value="Genomic_DNA"/>
</dbReference>
<dbReference type="PROSITE" id="PS50235">
    <property type="entry name" value="USP_3"/>
    <property type="match status" value="1"/>
</dbReference>
<dbReference type="InterPro" id="IPR001394">
    <property type="entry name" value="Peptidase_C19_UCH"/>
</dbReference>
<keyword evidence="3 7" id="KW-0645">Protease</keyword>
<evidence type="ECO:0000256" key="8">
    <source>
        <dbReference type="SAM" id="MobiDB-lite"/>
    </source>
</evidence>
<evidence type="ECO:0000256" key="5">
    <source>
        <dbReference type="ARBA" id="ARBA00022801"/>
    </source>
</evidence>
<dbReference type="GO" id="GO:0005829">
    <property type="term" value="C:cytosol"/>
    <property type="evidence" value="ECO:0007669"/>
    <property type="project" value="TreeGrafter"/>
</dbReference>
<feature type="region of interest" description="Disordered" evidence="8">
    <location>
        <begin position="613"/>
        <end position="673"/>
    </location>
</feature>
<dbReference type="CDD" id="cd13312">
    <property type="entry name" value="PH_USP37_like"/>
    <property type="match status" value="1"/>
</dbReference>
<comment type="function">
    <text evidence="7">Deubiquitinating enzyme that removes conjugated ubiquitin from specific proteins to regulate different cellular processes.</text>
</comment>
<gene>
    <name evidence="10" type="ORF">HPG69_007283</name>
</gene>
<comment type="caution">
    <text evidence="10">The sequence shown here is derived from an EMBL/GenBank/DDBJ whole genome shotgun (WGS) entry which is preliminary data.</text>
</comment>
<dbReference type="Pfam" id="PF00443">
    <property type="entry name" value="UCH"/>
    <property type="match status" value="1"/>
</dbReference>
<reference evidence="10 11" key="1">
    <citation type="journal article" date="2020" name="Mol. Biol. Evol.">
        <title>Interspecific Gene Flow and the Evolution of Specialization in Black and White Rhinoceros.</title>
        <authorList>
            <person name="Moodley Y."/>
            <person name="Westbury M.V."/>
            <person name="Russo I.M."/>
            <person name="Gopalakrishnan S."/>
            <person name="Rakotoarivelo A."/>
            <person name="Olsen R.A."/>
            <person name="Prost S."/>
            <person name="Tunstall T."/>
            <person name="Ryder O.A."/>
            <person name="Dalen L."/>
            <person name="Bruford M.W."/>
        </authorList>
    </citation>
    <scope>NUCLEOTIDE SEQUENCE [LARGE SCALE GENOMIC DNA]</scope>
    <source>
        <strain evidence="10">SBR-YM</strain>
        <tissue evidence="10">Skin</tissue>
    </source>
</reference>
<dbReference type="GO" id="GO:0016579">
    <property type="term" value="P:protein deubiquitination"/>
    <property type="evidence" value="ECO:0007669"/>
    <property type="project" value="InterPro"/>
</dbReference>
<feature type="domain" description="USP" evidence="9">
    <location>
        <begin position="299"/>
        <end position="897"/>
    </location>
</feature>
<dbReference type="InterPro" id="IPR038093">
    <property type="entry name" value="USP37-like_PH_sf"/>
</dbReference>
<evidence type="ECO:0000256" key="4">
    <source>
        <dbReference type="ARBA" id="ARBA00022786"/>
    </source>
</evidence>
<dbReference type="Pfam" id="PF16674">
    <property type="entry name" value="UCH_N"/>
    <property type="match status" value="1"/>
</dbReference>
<comment type="similarity">
    <text evidence="2 7">Belongs to the peptidase C19 family.</text>
</comment>